<gene>
    <name evidence="2" type="ORF">ACE1CA_08060</name>
</gene>
<name>A0ABV4WHB2_9CYAN</name>
<dbReference type="Gene3D" id="3.90.660.50">
    <property type="match status" value="1"/>
</dbReference>
<dbReference type="InterPro" id="IPR045892">
    <property type="entry name" value="CrtISO-like"/>
</dbReference>
<dbReference type="PANTHER" id="PTHR46313">
    <property type="match status" value="1"/>
</dbReference>
<proteinExistence type="predicted"/>
<evidence type="ECO:0000259" key="1">
    <source>
        <dbReference type="Pfam" id="PF01593"/>
    </source>
</evidence>
<evidence type="ECO:0000313" key="3">
    <source>
        <dbReference type="Proteomes" id="UP001576780"/>
    </source>
</evidence>
<dbReference type="EMBL" id="JBHFNT010000068">
    <property type="protein sequence ID" value="MFB2834473.1"/>
    <property type="molecule type" value="Genomic_DNA"/>
</dbReference>
<dbReference type="Pfam" id="PF01593">
    <property type="entry name" value="Amino_oxidase"/>
    <property type="match status" value="1"/>
</dbReference>
<dbReference type="InterPro" id="IPR036188">
    <property type="entry name" value="FAD/NAD-bd_sf"/>
</dbReference>
<dbReference type="PRINTS" id="PR00419">
    <property type="entry name" value="ADXRDTASE"/>
</dbReference>
<organism evidence="2 3">
    <name type="scientific">Floridaenema evergladense BLCC-F167</name>
    <dbReference type="NCBI Taxonomy" id="3153639"/>
    <lineage>
        <taxon>Bacteria</taxon>
        <taxon>Bacillati</taxon>
        <taxon>Cyanobacteriota</taxon>
        <taxon>Cyanophyceae</taxon>
        <taxon>Oscillatoriophycideae</taxon>
        <taxon>Aerosakkonematales</taxon>
        <taxon>Aerosakkonemataceae</taxon>
        <taxon>Floridanema</taxon>
        <taxon>Floridanema evergladense</taxon>
    </lineage>
</organism>
<dbReference type="InterPro" id="IPR002937">
    <property type="entry name" value="Amino_oxidase"/>
</dbReference>
<reference evidence="2 3" key="1">
    <citation type="submission" date="2024-09" db="EMBL/GenBank/DDBJ databases">
        <title>Floridaenema gen nov. (Aerosakkonemataceae, Aerosakkonematales ord. nov., Cyanobacteria) from benthic tropical and subtropical fresh waters, with the description of four new species.</title>
        <authorList>
            <person name="Moretto J.A."/>
            <person name="Berthold D.E."/>
            <person name="Lefler F.W."/>
            <person name="Huang I.-S."/>
            <person name="Laughinghouse H. IV."/>
        </authorList>
    </citation>
    <scope>NUCLEOTIDE SEQUENCE [LARGE SCALE GENOMIC DNA]</scope>
    <source>
        <strain evidence="2 3">BLCC-F167</strain>
    </source>
</reference>
<dbReference type="SUPFAM" id="SSF51905">
    <property type="entry name" value="FAD/NAD(P)-binding domain"/>
    <property type="match status" value="1"/>
</dbReference>
<comment type="caution">
    <text evidence="2">The sequence shown here is derived from an EMBL/GenBank/DDBJ whole genome shotgun (WGS) entry which is preliminary data.</text>
</comment>
<dbReference type="PANTHER" id="PTHR46313:SF1">
    <property type="entry name" value="FAD_NAD(P)-BINDING OXIDOREDUCTASE FAMILY PROTEIN"/>
    <property type="match status" value="1"/>
</dbReference>
<sequence length="511" mass="55450">MSNTEVVVIGSGIGGLSCAAILARYGIDVTVVESHSIPGGAAHAFERNGYKFESGPSLYSGLSYTPSPNPLRQVLDAIGEDLPCINYDTWGCYLPEGYFDAQVGAEQFCEVLHKLRGEQAVAQWRRLQEIMAPLGKSAIALPPAALRYDLGAVLTVGKFAPSLLQHAANVIKLTGSFSRIIDDVITDSFIRNWLDLLCFLLSGLPAKGVIAAEVAFMFADWYRPNVKLDYPIGGSGAIVDALVRGLTKHGGKLILNAHVEQVLVKNDRAVGVRLRNGKEITANKAVVSNASVWDTIKLIPECAVSKRYIQQQQAIPECDSFMHLHLGIDATGLQKNLGIHYIVMNDWNKGITAPQNLVVISIPSVLDSSLAPEGKHVIHVYTPGNEPFSIWQGMERNSEEYALLKQQRAEVMWQALERIIPDIRDRTEVTLVGTPLTHARFLRRHHGSYGPAIMAGKGLFPGATTPLSGLFYCGDSTFPGIGLPAVAASGMMAANTIAPVQQHLQLLNEIL</sequence>
<evidence type="ECO:0000313" key="2">
    <source>
        <dbReference type="EMBL" id="MFB2834473.1"/>
    </source>
</evidence>
<feature type="domain" description="Amine oxidase" evidence="1">
    <location>
        <begin position="13"/>
        <end position="497"/>
    </location>
</feature>
<dbReference type="Gene3D" id="3.50.50.60">
    <property type="entry name" value="FAD/NAD(P)-binding domain"/>
    <property type="match status" value="2"/>
</dbReference>
<dbReference type="Proteomes" id="UP001576780">
    <property type="component" value="Unassembled WGS sequence"/>
</dbReference>
<keyword evidence="3" id="KW-1185">Reference proteome</keyword>
<protein>
    <submittedName>
        <fullName evidence="2">Phytoene desaturase family protein</fullName>
    </submittedName>
</protein>
<accession>A0ABV4WHB2</accession>
<dbReference type="RefSeq" id="WP_413276908.1">
    <property type="nucleotide sequence ID" value="NZ_JBHFNT010000068.1"/>
</dbReference>